<keyword evidence="2" id="KW-1185">Reference proteome</keyword>
<comment type="caution">
    <text evidence="1">The sequence shown here is derived from an EMBL/GenBank/DDBJ whole genome shotgun (WGS) entry which is preliminary data.</text>
</comment>
<gene>
    <name evidence="1" type="ORF">ACJDT4_09435</name>
</gene>
<evidence type="ECO:0000313" key="2">
    <source>
        <dbReference type="Proteomes" id="UP001623592"/>
    </source>
</evidence>
<dbReference type="RefSeq" id="WP_406787306.1">
    <property type="nucleotide sequence ID" value="NZ_JBJIAA010000007.1"/>
</dbReference>
<organism evidence="1 2">
    <name type="scientific">Clostridium neuense</name>
    <dbReference type="NCBI Taxonomy" id="1728934"/>
    <lineage>
        <taxon>Bacteria</taxon>
        <taxon>Bacillati</taxon>
        <taxon>Bacillota</taxon>
        <taxon>Clostridia</taxon>
        <taxon>Eubacteriales</taxon>
        <taxon>Clostridiaceae</taxon>
        <taxon>Clostridium</taxon>
    </lineage>
</organism>
<evidence type="ECO:0000313" key="1">
    <source>
        <dbReference type="EMBL" id="MFL0250641.1"/>
    </source>
</evidence>
<sequence>MKKLKVLQLTDAFGGELNFYSKQLEVAIEGKHIAETYYFLTDGNMLVDINKDIDMEDINIKKAIELGAIIKSMFFVEDGFFSDHIYNFKAKGMWDGVEYSEEHGVFFELEDDAIKYERYVSLVQEKIEINGCEVIEKENAIKIVEETSLKKLAKLLIGKQIYNVCGAVCFLDLEIGIVKVVEDTEKLEDTEIIIAKSYKNDRFGGAIENGVYNEEYHICLLASMLELDEFRQAVEEFYVEY</sequence>
<proteinExistence type="predicted"/>
<reference evidence="1 2" key="1">
    <citation type="submission" date="2024-11" db="EMBL/GenBank/DDBJ databases">
        <authorList>
            <person name="Heng Y.C."/>
            <person name="Lim A.C.H."/>
            <person name="Lee J.K.Y."/>
            <person name="Kittelmann S."/>
        </authorList>
    </citation>
    <scope>NUCLEOTIDE SEQUENCE [LARGE SCALE GENOMIC DNA]</scope>
    <source>
        <strain evidence="1 2">WILCCON 0114</strain>
    </source>
</reference>
<accession>A0ABW8TDQ0</accession>
<dbReference type="Proteomes" id="UP001623592">
    <property type="component" value="Unassembled WGS sequence"/>
</dbReference>
<protein>
    <submittedName>
        <fullName evidence="1">Uncharacterized protein</fullName>
    </submittedName>
</protein>
<name>A0ABW8TDQ0_9CLOT</name>
<dbReference type="EMBL" id="JBJIAA010000007">
    <property type="protein sequence ID" value="MFL0250641.1"/>
    <property type="molecule type" value="Genomic_DNA"/>
</dbReference>